<feature type="region of interest" description="Disordered" evidence="1">
    <location>
        <begin position="331"/>
        <end position="351"/>
    </location>
</feature>
<name>A0A7R9BLS8_9CRUS</name>
<accession>A0A7R9BLS8</accession>
<sequence>MYDEAVVRDPFLTVFLELFCHGQLMNRLTQQTVTTDRSTPTTKKRVSFVERSADYGDSYVETCPAVDCDDVVSSCCASRSVFDSDLRSNFTTTADSREKSGTTGSTSENMRSSDSRSHVSHKFLNEDVAAPAAVNKAAKQQQSLPVKYQRKDVDRRKHQSRVSPAVHGIKSKAVHAHRTDTGASCKETTEDPSKSVSMQNYYQLCFSESLTSVPQIPGPHVHERGGLASRKMAERKSASCVSSNESANCVQQMDFPGMQAMRIEAASGFTQVYAHDESISRCKPGSENQKTLQFAHAGAKCSQRVHSKDPRRRQLCASEVCGIRVEQETRSDHRRGGEIRSGKRMSLRSPAAKRTFHVTEKRGGGMGSMGKGTSSHGPNTYVSDFDDWKLPIAPSIQKDFTGSNMDINLVQKMKQVVPENRSKREHYEYAFNAELLAHEIEETKEKMKDRFRAVQGAVGSGTGCAGRVGSPPSARTAALLHRLRRDCWLLNWLWVGLVTATAGLGVFLVLLFFLDVHAIVLVPA</sequence>
<organism evidence="3">
    <name type="scientific">Notodromas monacha</name>
    <dbReference type="NCBI Taxonomy" id="399045"/>
    <lineage>
        <taxon>Eukaryota</taxon>
        <taxon>Metazoa</taxon>
        <taxon>Ecdysozoa</taxon>
        <taxon>Arthropoda</taxon>
        <taxon>Crustacea</taxon>
        <taxon>Oligostraca</taxon>
        <taxon>Ostracoda</taxon>
        <taxon>Podocopa</taxon>
        <taxon>Podocopida</taxon>
        <taxon>Cypridocopina</taxon>
        <taxon>Cypridoidea</taxon>
        <taxon>Cyprididae</taxon>
        <taxon>Notodromas</taxon>
    </lineage>
</organism>
<evidence type="ECO:0000256" key="1">
    <source>
        <dbReference type="SAM" id="MobiDB-lite"/>
    </source>
</evidence>
<keyword evidence="2" id="KW-0472">Membrane</keyword>
<gene>
    <name evidence="3" type="ORF">NMOB1V02_LOCUS4369</name>
</gene>
<dbReference type="EMBL" id="OA882701">
    <property type="protein sequence ID" value="CAD7276614.1"/>
    <property type="molecule type" value="Genomic_DNA"/>
</dbReference>
<evidence type="ECO:0000256" key="2">
    <source>
        <dbReference type="SAM" id="Phobius"/>
    </source>
</evidence>
<feature type="transmembrane region" description="Helical" evidence="2">
    <location>
        <begin position="492"/>
        <end position="514"/>
    </location>
</feature>
<feature type="compositionally biased region" description="Low complexity" evidence="1">
    <location>
        <begin position="133"/>
        <end position="142"/>
    </location>
</feature>
<reference evidence="3" key="1">
    <citation type="submission" date="2020-11" db="EMBL/GenBank/DDBJ databases">
        <authorList>
            <person name="Tran Van P."/>
        </authorList>
    </citation>
    <scope>NUCLEOTIDE SEQUENCE</scope>
</reference>
<dbReference type="Proteomes" id="UP000678499">
    <property type="component" value="Unassembled WGS sequence"/>
</dbReference>
<feature type="region of interest" description="Disordered" evidence="1">
    <location>
        <begin position="133"/>
        <end position="192"/>
    </location>
</feature>
<keyword evidence="2" id="KW-1133">Transmembrane helix</keyword>
<protein>
    <recommendedName>
        <fullName evidence="5">Transmembrane protein</fullName>
    </recommendedName>
</protein>
<evidence type="ECO:0000313" key="3">
    <source>
        <dbReference type="EMBL" id="CAD7276614.1"/>
    </source>
</evidence>
<feature type="region of interest" description="Disordered" evidence="1">
    <location>
        <begin position="93"/>
        <end position="119"/>
    </location>
</feature>
<keyword evidence="4" id="KW-1185">Reference proteome</keyword>
<keyword evidence="2" id="KW-0812">Transmembrane</keyword>
<feature type="compositionally biased region" description="Polar residues" evidence="1">
    <location>
        <begin position="101"/>
        <end position="110"/>
    </location>
</feature>
<feature type="compositionally biased region" description="Basic and acidic residues" evidence="1">
    <location>
        <begin position="331"/>
        <end position="341"/>
    </location>
</feature>
<dbReference type="AlphaFoldDB" id="A0A7R9BLS8"/>
<evidence type="ECO:0008006" key="5">
    <source>
        <dbReference type="Google" id="ProtNLM"/>
    </source>
</evidence>
<proteinExistence type="predicted"/>
<dbReference type="EMBL" id="CAJPEX010000664">
    <property type="protein sequence ID" value="CAG0916766.1"/>
    <property type="molecule type" value="Genomic_DNA"/>
</dbReference>
<evidence type="ECO:0000313" key="4">
    <source>
        <dbReference type="Proteomes" id="UP000678499"/>
    </source>
</evidence>